<organism evidence="1 2">
    <name type="scientific">Gangjinia marincola</name>
    <dbReference type="NCBI Taxonomy" id="578463"/>
    <lineage>
        <taxon>Bacteria</taxon>
        <taxon>Pseudomonadati</taxon>
        <taxon>Bacteroidota</taxon>
        <taxon>Flavobacteriia</taxon>
        <taxon>Flavobacteriales</taxon>
        <taxon>Flavobacteriaceae</taxon>
        <taxon>Gangjinia</taxon>
    </lineage>
</organism>
<name>A0ABN1MGB7_9FLAO</name>
<reference evidence="1 2" key="1">
    <citation type="journal article" date="2019" name="Int. J. Syst. Evol. Microbiol.">
        <title>The Global Catalogue of Microorganisms (GCM) 10K type strain sequencing project: providing services to taxonomists for standard genome sequencing and annotation.</title>
        <authorList>
            <consortium name="The Broad Institute Genomics Platform"/>
            <consortium name="The Broad Institute Genome Sequencing Center for Infectious Disease"/>
            <person name="Wu L."/>
            <person name="Ma J."/>
        </authorList>
    </citation>
    <scope>NUCLEOTIDE SEQUENCE [LARGE SCALE GENOMIC DNA]</scope>
    <source>
        <strain evidence="1 2">JCM 16082</strain>
    </source>
</reference>
<dbReference type="Proteomes" id="UP001500507">
    <property type="component" value="Unassembled WGS sequence"/>
</dbReference>
<comment type="caution">
    <text evidence="1">The sequence shown here is derived from an EMBL/GenBank/DDBJ whole genome shotgun (WGS) entry which is preliminary data.</text>
</comment>
<accession>A0ABN1MGB7</accession>
<evidence type="ECO:0000313" key="1">
    <source>
        <dbReference type="EMBL" id="GAA0872143.1"/>
    </source>
</evidence>
<gene>
    <name evidence="1" type="ORF">GCM10009117_12900</name>
</gene>
<dbReference type="EMBL" id="BAAAFG010000013">
    <property type="protein sequence ID" value="GAA0872143.1"/>
    <property type="molecule type" value="Genomic_DNA"/>
</dbReference>
<evidence type="ECO:0000313" key="2">
    <source>
        <dbReference type="Proteomes" id="UP001500507"/>
    </source>
</evidence>
<keyword evidence="2" id="KW-1185">Reference proteome</keyword>
<proteinExistence type="predicted"/>
<evidence type="ECO:0008006" key="3">
    <source>
        <dbReference type="Google" id="ProtNLM"/>
    </source>
</evidence>
<dbReference type="RefSeq" id="WP_343764994.1">
    <property type="nucleotide sequence ID" value="NZ_BAAAFG010000013.1"/>
</dbReference>
<sequence length="70" mass="7971">MIGKGTVVQWKTDDQTGTGEVKKTFHSRLAKSTLADPLDLKSKNQRLLYIKQHDGHFIFKSEVDVVKRNS</sequence>
<protein>
    <recommendedName>
        <fullName evidence="3">Hypervirulence associated protein TUDOR domain-containing protein</fullName>
    </recommendedName>
</protein>